<reference evidence="3" key="1">
    <citation type="submission" date="2019-05" db="EMBL/GenBank/DDBJ databases">
        <title>Annotation for the trematode Fasciolopsis buski.</title>
        <authorList>
            <person name="Choi Y.-J."/>
        </authorList>
    </citation>
    <scope>NUCLEOTIDE SEQUENCE</scope>
    <source>
        <strain evidence="3">HT</strain>
        <tissue evidence="3">Whole worm</tissue>
    </source>
</reference>
<feature type="compositionally biased region" description="Basic and acidic residues" evidence="1">
    <location>
        <begin position="4223"/>
        <end position="4232"/>
    </location>
</feature>
<keyword evidence="2" id="KW-1133">Transmembrane helix</keyword>
<gene>
    <name evidence="3" type="ORF">FBUS_10296</name>
</gene>
<evidence type="ECO:0000313" key="4">
    <source>
        <dbReference type="Proteomes" id="UP000728185"/>
    </source>
</evidence>
<feature type="region of interest" description="Disordered" evidence="1">
    <location>
        <begin position="4223"/>
        <end position="4245"/>
    </location>
</feature>
<evidence type="ECO:0000313" key="3">
    <source>
        <dbReference type="EMBL" id="KAA0184654.1"/>
    </source>
</evidence>
<keyword evidence="2" id="KW-0472">Membrane</keyword>
<feature type="transmembrane region" description="Helical" evidence="2">
    <location>
        <begin position="4590"/>
        <end position="4606"/>
    </location>
</feature>
<evidence type="ECO:0008006" key="5">
    <source>
        <dbReference type="Google" id="ProtNLM"/>
    </source>
</evidence>
<protein>
    <recommendedName>
        <fullName evidence="5">Ig-like domain-containing protein</fullName>
    </recommendedName>
</protein>
<comment type="caution">
    <text evidence="3">The sequence shown here is derived from an EMBL/GenBank/DDBJ whole genome shotgun (WGS) entry which is preliminary data.</text>
</comment>
<organism evidence="3 4">
    <name type="scientific">Fasciolopsis buskii</name>
    <dbReference type="NCBI Taxonomy" id="27845"/>
    <lineage>
        <taxon>Eukaryota</taxon>
        <taxon>Metazoa</taxon>
        <taxon>Spiralia</taxon>
        <taxon>Lophotrochozoa</taxon>
        <taxon>Platyhelminthes</taxon>
        <taxon>Trematoda</taxon>
        <taxon>Digenea</taxon>
        <taxon>Plagiorchiida</taxon>
        <taxon>Echinostomata</taxon>
        <taxon>Echinostomatoidea</taxon>
        <taxon>Fasciolidae</taxon>
        <taxon>Fasciolopsis</taxon>
    </lineage>
</organism>
<dbReference type="OrthoDB" id="6285804at2759"/>
<keyword evidence="4" id="KW-1185">Reference proteome</keyword>
<proteinExistence type="predicted"/>
<sequence>MLNHFYETHHQKTSPNMTNRARPYLFGSHISVVVGLYEIFSPLRDVDGFPILIYQMEQPERVKLSSLSVQKRVSFLSRILDKPVMITDYEIVAPSAERYTGPLHIACRLNYEKFFPLEDEIEVLTERPQINMELIALVKCTTDPTVLMHSFKSDNPNLFENWRIHNGLAMSSVQFRRTGSTDRLPEAYVTFSVIVGLGMPAGWIEILIYEREDDVIISGGCQEIARDILDFSKAPNHSLLQDQFCKARQSNFYNIKAGCVMLPESMALVIVAYNSKTNKTSREEIKSELDNYVKTSLNWFLSNPSDTSLIRWKKFKDSGIALSLLKLKIGWNASVEKGETISMLIRCIPPFPNSVNISYMDINSTNHTVIARLKCDNHAMYYTREKATAADSGRYGCTALPNCQDCASIKCFQSRDLVVLPDDTMVNLFVRRELLQSLENITFDVSKSFLGTGETIYAYCVHLNPKGLRFPIDQRFDYILTQGFNKVTIKLEYTKHPSLTRSTNQGIVYYTPYQIIGPSAKYTSGSLLIQCVFQMDKKNVDPKDIRSINRIKPMTRSKTLDFIVLAEPVIFTTLVMSNSVRLQNHLRGTLKKMTKSAEFSQSATILPEAVYAISNIASIGTPRGIQSAWTIYQNASSLAYERCPIRSQVNLTIGSIPRLLTRHEDFKIMHSKSLVNTTFQCVIRLEHNGIVITAYNIVNTSLDYHFVEVQLLNSLIEWIHFAIDHPSDWTSRPIDAPVGSMIAYGLSRLTVDGQTLLHMNETIRMLGSFDKGENNQIHCFYQADMSEKREKLDERFKIVIDENPVAFWLTKEHAEFTDSGIYTCEVSVPQCDQCPVKPGFVSRRLEVRPDSSALQLLLTHNKLDENSHWKTHYSLTDMDGHYHMYTDIPIYAHCLYQAPVGSLLTPYAILHFAAADEYSEHFLSTQSITSTYRRNHTVLQSYYLVVSEMVGNTGLAKITCELRYQTTEAMEQSLDVSLMNIQLQTTIIMQIRRFVRPYVFLRLTKMANKSIESLFHHMDSIETDVEQLTLVQNHIQIDESILTFSVPVSLGLPRGIFIPWTFMGGKSLISTRENCLVEEQLNLTQRMIPQNMYTDLLYRSVRAGTLVNITLHCVLRPEHTILALLVYSKEGEINQEIDSVLGEKLYQIFQTTESMKNVDKLISQMINFPNGPMISYRLIKLTVQWLGLRKIGSTVKMLGYVGKVRQKEIHCFVKGKSDEARNPLGTHFQIIPTLRGFAFYLIKTSIDYNDTGYYWCTVFRKCRNCTAIYGFSSRRLIVTPDASTIEIVLSHTLVESNTHLIKDFKQYSTNREPYLFNEQTLYVYCCYPNLEASHNKTSFNFQYQAVYPRENLIIKQPSTYIAEMKRDLLEDSRIIQAFLIQSPAKFVEDLYLNVTCTVKYTKELSANPQNNPGIDSAEEFLVSRSQTILFRFRSPSRLFIKHTISSNKYIQQAFQERAGNQIVSAPEFHSSAPKRRILEGLVRICIPLILGIPKGRASIKLLYGNHVIRDERCGEIVLRELNLTEIPTDIKTMMADLSSENLSIIRYCATCRLTSSNMAIVITVVNSFDHTVHDQIVEWAATMSIIKIVSYWMKNQFDMKEFTVEQSSQSYLDYALIKIDVGWRATIVRGEPMVIFGLLGPTGEGKPVCEFRESNETNVSVKKIDENSMNFILIVNRISASFELIKSVTEGWDAGVYSCRLYDCADCTVRGQFEDRELVVFSKQLKLFIHYTHKLRENEISIPGDVYNQVDDNGIPFVYSAQTIYAHCECRADVGNKVPITFRFHFRKISDTKAPKSLSFTFVRKGSQEFGKYWSYTETYRVTGPKPQKNSGQLETICDLHYNHDVIRNDVNRKIGSAVESQRRVINLTNPLSPYIKPETIWTGHDELTSILQHKSTNEITSRNFLEEINNNPVEEGLLHLSVTVSLGRPAGWSAVWVLVDRSANFRAKQCVLVGEEIPRTILDNMEHMSILNRSYECYIQPEYFAILIYTLHVPDVEYDQKRKDQMFMHSILEVVEKWLANPSESKYRTPRLPERSFGEYILCRIKVGWRASLPLQSTVQMFGIIDANSTDPIVCHYGTQDTDRLLDFRFGFEINRGRGYFYLRKSKAELQDSGFYECRLKACPDCPGRFGFPTRQLVILPENSIVNLRFDPADDGLTNANCGSASPLFLSPGQSQVVICSYPFPRGYRRKATSQLYLKSEPNGTEHILKNAFLNLQTQDLIILVNRKVTITVTEKMAEAKNWRIRCGIRFQVHRVPHDIKPVIPVIKLNKFLDFVSVRQKRVKIFEDTFRTNIADITKILKQANLTRPDKVSYLSQSVNSRTREGVMSLEFFMDSGSPEGWTIAWMIYRHNEKLEKDACTVNELSKNLGTRHAGNKYYCSLIPGHVALLIGALQISSSNWTRQMVEQNLESQLLYNLTDWLRMEKNGPSAIQVSKCFYRDLRLLRLDVGWKATVHLGDAIIMIGRLNNQRTQDVRCFYRAANSNLTVKLNKQFEISAGIVPNVFRLIKHNANYGDSGWYSCILDEPPNDPSLIVGMKSRRLIVLPHQDALSCKLTLDEAGNKQVKKTQIDDKRLSYLWAHQMAYFHCIHDTHLDAHFRPIYDVLHEAENSRTKKNTRLLGNAAPRLIRSYGYGQMYRSVYSIRGISSKLYTGLLKVSCLVSMENLTTEINIDKSSGRVELSCTHHYTILELANGQLKIQSDYPDFENQPVPLGTEFVCSGGYGLPRLTYKWIRIVPPYYEKSTDNLEVSSWLPGQGGGWGGPEEPFTDMPSHALVSEGPLLRVPKDKKYEGMNYFYVCRGSNIVHSKKSIIEKSIHISIMICQSDGMTADYAIFISPRLLSACSIQNSPDSQIQFYGYFFNILVRQVILGLPYGGESIRIQYLHRYKESQNSDGSSVKYIWNSFTFISNRQSLASKIYSKQIKPVTKPNACHSVPDSLDNIVKSLVKMRPKDSGRDFIVWLTFDSSLNTTLSSEGMRDIHKLGQAKTKFVVALTHPINEVFDKFNKRIVQSLNPMEVLNILPNFGGTKDCYTCRPSLNDQTLRIQRLPLFEALCKAAGGTISRAWPKPLFAFSSDPQQWMEGQEVSISCVAGKESATQPVMLSELGICRTTQTALSKVNVSNMDIQELRRVCHKQLAKFYPNHEPNSENITHFGATATISLRNEVRNTTILCYRRYGKPVAKILDPIIGVTHQLSFFGSKITGVNLRPVLWLSSELKAASFECSVQGAGVNLVAELLVQQNTSKKPDSKRYEIVARKNLQISVFHQHVPVNLMWLQVSASFNQNELICLVRPDSKTVRQERFMNSLPVSSSHTRASAPIRNLAVVPQCPSPPEIYVKTHQSKLHLGSRFEASCVAATTADGLPLKLYYLTPKISIILCTKVHVKVDNTGLPVAISAPCEPVASDDKDCTFHQFVDRTYYPTHCEAVQHTEHKTVIRTIHFVITKLRPEDMDGRLFCQTINVYSVWSADEQFRAPRLHSRVHVMRFLMEPKIWSFTFVPDTQEWTCSVMAHPFRTEPVIRLLHATPVYLKAQLESYSIFVNSSRPTIMNAHLLPGRNKLDSTVDSADTYYARVKFYPNTFTGELRYGNATLSCSFGGVTKVLRTRLGEEEPPYETLIQKHLVAKAGRQIEFICFTPSSGSNRASQVSLVRNIRHAWLNYDITLVAMTLRNESLQVWSQYDTLVEVTKQFGSWLYTKKESVRVLTGESDDKIGVDIGLLHSTEFDSGTYYCSNWSPKRIQFGSNPINKTIIGDKKQMSFGYRLLSSSPMFRFNEIKSVLVGHLLHLRCIAWSTNPSERKMELFYMVPRNRPVDSNRTVKFNPIQSAIVISQIDHYQKITEDSELHHIGCLMTDGKKERQIVLPGPKTECKAPEDLRWYPDDQMSHSRSSKIICSTDIGCPQPQFQWKWIAGPVPQITNLNDHTYRIVGSGPVLDLGKLPRSGTYVFRCTVTCFCKDEVKTQSIQASFHVSVEDGDLQKRFDSGSYVDSLDSDVTRVSRPEDTTKFDEGVNLEQKVNKKEEIRDKKGITDAFGWDIEHTDSFHKVAPWRSEKSDRLEDIRNWYTSEPHEEIKSTLDRLFNSLRLDDESEMVPKESPKFLLHKTGYLGHALRPTRDFQSRITRGCNQFMASKGERCPKLFYYDKILNTGVATNQKITRVLMQALDFMRTQKTAGIWNEAERQNIGQLDSFFNELKRYYWIYIKRRRKPNKMSNIYHAKVDDQESSVDRLERSTDQPENARIQSDKDIFADTPVESPEDVCEKRRCLPRENVTPRKSTHRNLPLMESNVKVVPLGFRQSLYGLGGLEDTRWNDARATRERERRKFMLIKEDDKKPSNLKAQNFANMLGAKSDDSDGRPIIDERRILLNLKDWNQRPPRAPTDPSNETNQQEITSKLAERLFYGTGANYRVGAEHRFPDDSLRDTIRLEMDKLRIHGLDDETRLEDPLHIPNNPSHFDWAWVNFFRRVISHSIDHSLDKAPRAEHEEEEQMKDFFRVEPGLVKLPSATTAICPIPTTPKSGAYRLVKLRWLRLSHANSLRDGDLNEVEEIIQLGMDKREVKPLLFRFSSPNREFILEVYPPATGFWMDLEISKAWLVIMLPISVILYIILKRQSRLQHSSGQTQPVRSLRHKKN</sequence>
<accession>A0A8E0RMY1</accession>
<dbReference type="EMBL" id="LUCM01010987">
    <property type="protein sequence ID" value="KAA0184654.1"/>
    <property type="molecule type" value="Genomic_DNA"/>
</dbReference>
<keyword evidence="2" id="KW-0812">Transmembrane</keyword>
<name>A0A8E0RMY1_9TREM</name>
<evidence type="ECO:0000256" key="1">
    <source>
        <dbReference type="SAM" id="MobiDB-lite"/>
    </source>
</evidence>
<dbReference type="Proteomes" id="UP000728185">
    <property type="component" value="Unassembled WGS sequence"/>
</dbReference>
<evidence type="ECO:0000256" key="2">
    <source>
        <dbReference type="SAM" id="Phobius"/>
    </source>
</evidence>